<reference evidence="1 2" key="1">
    <citation type="submission" date="2019-03" db="EMBL/GenBank/DDBJ databases">
        <title>Metabolic potential of uncultured bacteria and archaea associated with petroleum seepage in deep-sea sediments.</title>
        <authorList>
            <person name="Dong X."/>
            <person name="Hubert C."/>
        </authorList>
    </citation>
    <scope>NUCLEOTIDE SEQUENCE [LARGE SCALE GENOMIC DNA]</scope>
    <source>
        <strain evidence="1">E29_bin52</strain>
    </source>
</reference>
<dbReference type="Proteomes" id="UP000319130">
    <property type="component" value="Unassembled WGS sequence"/>
</dbReference>
<evidence type="ECO:0000313" key="1">
    <source>
        <dbReference type="EMBL" id="TET60428.1"/>
    </source>
</evidence>
<evidence type="ECO:0000313" key="2">
    <source>
        <dbReference type="Proteomes" id="UP000319130"/>
    </source>
</evidence>
<dbReference type="EMBL" id="SOIZ01000300">
    <property type="protein sequence ID" value="TET60428.1"/>
    <property type="molecule type" value="Genomic_DNA"/>
</dbReference>
<proteinExistence type="predicted"/>
<dbReference type="AlphaFoldDB" id="A0A523W0B4"/>
<protein>
    <submittedName>
        <fullName evidence="1">Uncharacterized protein</fullName>
    </submittedName>
</protein>
<organism evidence="1 2">
    <name type="scientific">Aerophobetes bacterium</name>
    <dbReference type="NCBI Taxonomy" id="2030807"/>
    <lineage>
        <taxon>Bacteria</taxon>
        <taxon>Candidatus Aerophobota</taxon>
    </lineage>
</organism>
<accession>A0A523W0B4</accession>
<comment type="caution">
    <text evidence="1">The sequence shown here is derived from an EMBL/GenBank/DDBJ whole genome shotgun (WGS) entry which is preliminary data.</text>
</comment>
<gene>
    <name evidence="1" type="ORF">E3J48_06710</name>
</gene>
<sequence length="66" mass="7413">MAEEKEWQEGMPTHEDVIFSCFGGFSNTGITSALACLEAVKELTEYISKEEAERTKDLIVKTILED</sequence>
<name>A0A523W0B4_UNCAE</name>